<protein>
    <submittedName>
        <fullName evidence="2">NurA domain-containing protein</fullName>
    </submittedName>
</protein>
<organism evidence="2 3">
    <name type="scientific">Haladaptatus litoreus</name>
    <dbReference type="NCBI Taxonomy" id="553468"/>
    <lineage>
        <taxon>Archaea</taxon>
        <taxon>Methanobacteriati</taxon>
        <taxon>Methanobacteriota</taxon>
        <taxon>Stenosarchaea group</taxon>
        <taxon>Halobacteria</taxon>
        <taxon>Halobacteriales</taxon>
        <taxon>Haladaptataceae</taxon>
        <taxon>Haladaptatus</taxon>
    </lineage>
</organism>
<dbReference type="OrthoDB" id="190207at2157"/>
<dbReference type="SMART" id="SM00933">
    <property type="entry name" value="NurA"/>
    <property type="match status" value="1"/>
</dbReference>
<dbReference type="Proteomes" id="UP000186914">
    <property type="component" value="Unassembled WGS sequence"/>
</dbReference>
<gene>
    <name evidence="2" type="ORF">SAMN05421858_2234</name>
</gene>
<dbReference type="RefSeq" id="WP_076430112.1">
    <property type="nucleotide sequence ID" value="NZ_FTNO01000001.1"/>
</dbReference>
<evidence type="ECO:0000313" key="2">
    <source>
        <dbReference type="EMBL" id="SIR31912.1"/>
    </source>
</evidence>
<reference evidence="3" key="1">
    <citation type="submission" date="2017-01" db="EMBL/GenBank/DDBJ databases">
        <authorList>
            <person name="Varghese N."/>
            <person name="Submissions S."/>
        </authorList>
    </citation>
    <scope>NUCLEOTIDE SEQUENCE [LARGE SCALE GENOMIC DNA]</scope>
    <source>
        <strain evidence="3">CGMCC 1.7737</strain>
    </source>
</reference>
<dbReference type="EMBL" id="FTNO01000001">
    <property type="protein sequence ID" value="SIR31912.1"/>
    <property type="molecule type" value="Genomic_DNA"/>
</dbReference>
<name>A0A1N6ZYG7_9EURY</name>
<feature type="domain" description="NurA" evidence="1">
    <location>
        <begin position="74"/>
        <end position="384"/>
    </location>
</feature>
<keyword evidence="3" id="KW-1185">Reference proteome</keyword>
<dbReference type="AlphaFoldDB" id="A0A1N6ZYG7"/>
<evidence type="ECO:0000259" key="1">
    <source>
        <dbReference type="SMART" id="SM00933"/>
    </source>
</evidence>
<dbReference type="Pfam" id="PF09376">
    <property type="entry name" value="NurA"/>
    <property type="match status" value="1"/>
</dbReference>
<accession>A0A1N6ZYG7</accession>
<sequence length="417" mass="47799">MTLDPVHFDGIATLADEIEYEGEERNHQELARNVWENYLDPLYHEGTKVLEPLGTLKRRRANMQDLALESDRFETMHGLDSGTTNPLPFKNGLVVDVAHAAMSSSPSDLDLHDSRTVVKAVHTNDVERNFDKNWETYNEGSKRKIVHVPRRDDFEEDIVHALALYRAESRHALDHADDVSDFLLLDGPMYPKGILRWRDRGSVLPDLFENSGEVEKILQNYVKLVERFAEREVPLAGFVKNISAKSIIRTLRKKDGVNAPWAHDAAFFSQVLERGEYGNGEYERHTDDLTLTNWFVSRAGSDSFFGSREADRYVEREFAPEQYEVTFCVIYDPRRDLLYKIEAPRVFTEDETCREKVEHQILKEVAIANGPPVAISKADSLAKIGQQSTGSLIRSFERSFDSELDANYNAVRWGRNY</sequence>
<proteinExistence type="predicted"/>
<dbReference type="InterPro" id="IPR018977">
    <property type="entry name" value="NurA_domain"/>
</dbReference>
<evidence type="ECO:0000313" key="3">
    <source>
        <dbReference type="Proteomes" id="UP000186914"/>
    </source>
</evidence>